<evidence type="ECO:0000313" key="2">
    <source>
        <dbReference type="EMBL" id="MEJ1250144.1"/>
    </source>
</evidence>
<keyword evidence="1" id="KW-0812">Transmembrane</keyword>
<feature type="transmembrane region" description="Helical" evidence="1">
    <location>
        <begin position="67"/>
        <end position="84"/>
    </location>
</feature>
<evidence type="ECO:0000256" key="1">
    <source>
        <dbReference type="SAM" id="Phobius"/>
    </source>
</evidence>
<dbReference type="AlphaFoldDB" id="A0AAW9RA00"/>
<dbReference type="Proteomes" id="UP001364472">
    <property type="component" value="Unassembled WGS sequence"/>
</dbReference>
<feature type="transmembrane region" description="Helical" evidence="1">
    <location>
        <begin position="158"/>
        <end position="175"/>
    </location>
</feature>
<feature type="transmembrane region" description="Helical" evidence="1">
    <location>
        <begin position="44"/>
        <end position="61"/>
    </location>
</feature>
<feature type="transmembrane region" description="Helical" evidence="1">
    <location>
        <begin position="119"/>
        <end position="138"/>
    </location>
</feature>
<organism evidence="2 3">
    <name type="scientific">Denitratimonas tolerans</name>
    <dbReference type="NCBI Taxonomy" id="1338420"/>
    <lineage>
        <taxon>Bacteria</taxon>
        <taxon>Pseudomonadati</taxon>
        <taxon>Pseudomonadota</taxon>
        <taxon>Gammaproteobacteria</taxon>
        <taxon>Lysobacterales</taxon>
        <taxon>Lysobacteraceae</taxon>
        <taxon>Denitratimonas</taxon>
    </lineage>
</organism>
<gene>
    <name evidence="2" type="ORF">WB794_10730</name>
</gene>
<keyword evidence="3" id="KW-1185">Reference proteome</keyword>
<accession>A0AAW9RA00</accession>
<keyword evidence="1" id="KW-1133">Transmembrane helix</keyword>
<protein>
    <submittedName>
        <fullName evidence="2">Uncharacterized protein</fullName>
    </submittedName>
</protein>
<reference evidence="2 3" key="1">
    <citation type="journal article" date="2016" name="Antonie Van Leeuwenhoek">
        <title>Denitratimonas tolerans gen. nov., sp. nov., a denitrifying bacterium isolated from a bioreactor for tannery wastewater treatment.</title>
        <authorList>
            <person name="Han S.I."/>
            <person name="Kim J.O."/>
            <person name="Lee Y.R."/>
            <person name="Ekpeghere K.I."/>
            <person name="Koh S.C."/>
            <person name="Whang K.S."/>
        </authorList>
    </citation>
    <scope>NUCLEOTIDE SEQUENCE [LARGE SCALE GENOMIC DNA]</scope>
    <source>
        <strain evidence="2 3">KACC 17565</strain>
    </source>
</reference>
<dbReference type="RefSeq" id="WP_337335843.1">
    <property type="nucleotide sequence ID" value="NZ_JBBDHC010000015.1"/>
</dbReference>
<proteinExistence type="predicted"/>
<dbReference type="EMBL" id="JBBDHC010000015">
    <property type="protein sequence ID" value="MEJ1250144.1"/>
    <property type="molecule type" value="Genomic_DNA"/>
</dbReference>
<keyword evidence="1" id="KW-0472">Membrane</keyword>
<feature type="transmembrane region" description="Helical" evidence="1">
    <location>
        <begin position="6"/>
        <end position="23"/>
    </location>
</feature>
<feature type="transmembrane region" description="Helical" evidence="1">
    <location>
        <begin position="96"/>
        <end position="113"/>
    </location>
</feature>
<sequence length="176" mass="17909">MPAAPAIAAFCFVLAVLIGERGLARSPRFHDAARGTHGLVRLQIGALLIAAMSAAAASLAFPAMAPALPALYGLAAGGGALWLLARRQEMARTPLARILAIFALLHAGVALLAGAAAGWLATAFGVILAFALGLPAFIDLARRMDDRAVPAFMRPLPARVLAAGIIALAAGSLASW</sequence>
<evidence type="ECO:0000313" key="3">
    <source>
        <dbReference type="Proteomes" id="UP001364472"/>
    </source>
</evidence>
<name>A0AAW9RA00_9GAMM</name>
<comment type="caution">
    <text evidence="2">The sequence shown here is derived from an EMBL/GenBank/DDBJ whole genome shotgun (WGS) entry which is preliminary data.</text>
</comment>